<dbReference type="AlphaFoldDB" id="A0A0G1BDV4"/>
<dbReference type="PIRSF" id="PIRSF019169">
    <property type="entry name" value="PilM"/>
    <property type="match status" value="1"/>
</dbReference>
<protein>
    <submittedName>
        <fullName evidence="1">Type IV pilus biogenesis protein PilM</fullName>
    </submittedName>
</protein>
<accession>A0A0G1BDV4</accession>
<dbReference type="InterPro" id="IPR043129">
    <property type="entry name" value="ATPase_NBD"/>
</dbReference>
<dbReference type="Gene3D" id="3.30.420.40">
    <property type="match status" value="2"/>
</dbReference>
<dbReference type="CDD" id="cd24049">
    <property type="entry name" value="ASKHA_NBD_PilM"/>
    <property type="match status" value="1"/>
</dbReference>
<dbReference type="SUPFAM" id="SSF53067">
    <property type="entry name" value="Actin-like ATPase domain"/>
    <property type="match status" value="1"/>
</dbReference>
<sequence length="368" mass="40969">MLFHPYPNAFGLDIGDLSIKIVQLDNTTGHKRIPSFRLKALRQITLPPGLIVNGEIQEPEKVRTYLQHLISGKGEKKGAKPLGGKWVVGSLPEIHSFIKVIHLEKEARDVLDDDIVTLAKQHIPFDEEMYYLDWQILPPISEGNTRILIGAAPKYIVDMYTYLIESLGLSILSLEIEALAIARSLITADKLYAGEARAILDVGATQSSLIIYDHETIQFSKTLPFSGELLTTAIMQGLKIGREEAEHIKREYGVQYTKKYGKALSVIKDSLDIFLDTIEQAFQFYYSHFPNTNKVTHMTMSGGATNTPYLTELLSQRLGITCAPGRVWKNLGTHPGKIPNEETSLSLATAIGLALRAAENPFNVHDMI</sequence>
<gene>
    <name evidence="1" type="ORF">UV42_C0031G0018</name>
</gene>
<dbReference type="EMBL" id="LCEK01000031">
    <property type="protein sequence ID" value="KKS71369.1"/>
    <property type="molecule type" value="Genomic_DNA"/>
</dbReference>
<evidence type="ECO:0000313" key="1">
    <source>
        <dbReference type="EMBL" id="KKS71369.1"/>
    </source>
</evidence>
<dbReference type="Proteomes" id="UP000033867">
    <property type="component" value="Unassembled WGS sequence"/>
</dbReference>
<name>A0A0G1BDV4_9BACT</name>
<dbReference type="InterPro" id="IPR005883">
    <property type="entry name" value="PilM"/>
</dbReference>
<dbReference type="InterPro" id="IPR050696">
    <property type="entry name" value="FtsA/MreB"/>
</dbReference>
<evidence type="ECO:0000313" key="2">
    <source>
        <dbReference type="Proteomes" id="UP000033867"/>
    </source>
</evidence>
<dbReference type="PANTHER" id="PTHR32432:SF3">
    <property type="entry name" value="ETHANOLAMINE UTILIZATION PROTEIN EUTJ"/>
    <property type="match status" value="1"/>
</dbReference>
<proteinExistence type="predicted"/>
<dbReference type="Pfam" id="PF11104">
    <property type="entry name" value="PilM_2"/>
    <property type="match status" value="1"/>
</dbReference>
<organism evidence="1 2">
    <name type="scientific">Candidatus Magasanikbacteria bacterium GW2011_GWE2_42_7</name>
    <dbReference type="NCBI Taxonomy" id="1619052"/>
    <lineage>
        <taxon>Bacteria</taxon>
        <taxon>Candidatus Magasanikiibacteriota</taxon>
    </lineage>
</organism>
<dbReference type="PANTHER" id="PTHR32432">
    <property type="entry name" value="CELL DIVISION PROTEIN FTSA-RELATED"/>
    <property type="match status" value="1"/>
</dbReference>
<reference evidence="1 2" key="1">
    <citation type="journal article" date="2015" name="Nature">
        <title>rRNA introns, odd ribosomes, and small enigmatic genomes across a large radiation of phyla.</title>
        <authorList>
            <person name="Brown C.T."/>
            <person name="Hug L.A."/>
            <person name="Thomas B.C."/>
            <person name="Sharon I."/>
            <person name="Castelle C.J."/>
            <person name="Singh A."/>
            <person name="Wilkins M.J."/>
            <person name="Williams K.H."/>
            <person name="Banfield J.F."/>
        </authorList>
    </citation>
    <scope>NUCLEOTIDE SEQUENCE [LARGE SCALE GENOMIC DNA]</scope>
</reference>
<dbReference type="Gene3D" id="3.30.1490.300">
    <property type="match status" value="1"/>
</dbReference>
<comment type="caution">
    <text evidence="1">The sequence shown here is derived from an EMBL/GenBank/DDBJ whole genome shotgun (WGS) entry which is preliminary data.</text>
</comment>